<sequence>MSVTWIWHGDYERLERVMPDSGAAVSARRKDGDAVKPFGHWSEVNAGDAVFALSEHRHPDMAKFRGAWLLNAGAARAAAMDDEERGRIWQRAGLQSTHWGYVRLYLVKIVHLDPLEILRLDSAGNPVSGIQPIGKQGRGDNGNDDPGALWPSDAAVRRVVRTAVRALYALRLDIGEAVVALGEDGRTSVRKVSPLTDVQLRRAGLQRFARWYASLRNDEGTGAGQRRLMIGADPEFLLLKPDGKVASAARYLGESTGAAAGTDVLRVGRRLLYPVAELRPEPADNPAALAANVRQLLMRAAKRIGGGYSLRWAAGAMPARGIGLGGHIHFSGAPLTSLLLRQLDSYAAFPLALVEDPAGRGRRPRYGSLGDFRLQPHGFEYRTLPSWLVSPAAAKAAFALALLCAKETWSLSYLPSAEERYITAYYAGDRTALSACLDELSAALAATPSYAQYEAYIEPVLEAARRGTVWNEGADIRIKWRIPPMV</sequence>
<keyword evidence="2" id="KW-1185">Reference proteome</keyword>
<evidence type="ECO:0008006" key="3">
    <source>
        <dbReference type="Google" id="ProtNLM"/>
    </source>
</evidence>
<dbReference type="RefSeq" id="WP_379270357.1">
    <property type="nucleotide sequence ID" value="NZ_JBHUGT010000023.1"/>
</dbReference>
<comment type="caution">
    <text evidence="1">The sequence shown here is derived from an EMBL/GenBank/DDBJ whole genome shotgun (WGS) entry which is preliminary data.</text>
</comment>
<evidence type="ECO:0000313" key="1">
    <source>
        <dbReference type="EMBL" id="MFD2659667.1"/>
    </source>
</evidence>
<dbReference type="Pfam" id="PF14395">
    <property type="entry name" value="COOH-NH2_lig"/>
    <property type="match status" value="1"/>
</dbReference>
<reference evidence="2" key="1">
    <citation type="journal article" date="2019" name="Int. J. Syst. Evol. Microbiol.">
        <title>The Global Catalogue of Microorganisms (GCM) 10K type strain sequencing project: providing services to taxonomists for standard genome sequencing and annotation.</title>
        <authorList>
            <consortium name="The Broad Institute Genomics Platform"/>
            <consortium name="The Broad Institute Genome Sequencing Center for Infectious Disease"/>
            <person name="Wu L."/>
            <person name="Ma J."/>
        </authorList>
    </citation>
    <scope>NUCLEOTIDE SEQUENCE [LARGE SCALE GENOMIC DNA]</scope>
    <source>
        <strain evidence="2">TISTR 1827</strain>
    </source>
</reference>
<dbReference type="Proteomes" id="UP001597493">
    <property type="component" value="Unassembled WGS sequence"/>
</dbReference>
<organism evidence="1 2">
    <name type="scientific">Paenibacillus thailandensis</name>
    <dbReference type="NCBI Taxonomy" id="393250"/>
    <lineage>
        <taxon>Bacteria</taxon>
        <taxon>Bacillati</taxon>
        <taxon>Bacillota</taxon>
        <taxon>Bacilli</taxon>
        <taxon>Bacillales</taxon>
        <taxon>Paenibacillaceae</taxon>
        <taxon>Paenibacillus</taxon>
    </lineage>
</organism>
<proteinExistence type="predicted"/>
<dbReference type="InterPro" id="IPR025681">
    <property type="entry name" value="COOH-NH2_lig"/>
</dbReference>
<dbReference type="EMBL" id="JBHUMY010000006">
    <property type="protein sequence ID" value="MFD2659667.1"/>
    <property type="molecule type" value="Genomic_DNA"/>
</dbReference>
<evidence type="ECO:0000313" key="2">
    <source>
        <dbReference type="Proteomes" id="UP001597493"/>
    </source>
</evidence>
<protein>
    <recommendedName>
        <fullName evidence="3">PhiEco32-like amidoligase-type 2 protein</fullName>
    </recommendedName>
</protein>
<gene>
    <name evidence="1" type="ORF">ACFSW5_05230</name>
</gene>
<accession>A0ABW5QTH0</accession>
<name>A0ABW5QTH0_9BACL</name>